<evidence type="ECO:0000313" key="2">
    <source>
        <dbReference type="EMBL" id="CAG8660742.1"/>
    </source>
</evidence>
<keyword evidence="3" id="KW-1185">Reference proteome</keyword>
<proteinExistence type="predicted"/>
<keyword evidence="1" id="KW-1133">Transmembrane helix</keyword>
<keyword evidence="1" id="KW-0812">Transmembrane</keyword>
<keyword evidence="1" id="KW-0472">Membrane</keyword>
<gene>
    <name evidence="2" type="ORF">GMARGA_LOCUS9867</name>
</gene>
<protein>
    <submittedName>
        <fullName evidence="2">32903_t:CDS:1</fullName>
    </submittedName>
</protein>
<feature type="non-terminal residue" evidence="2">
    <location>
        <position position="1"/>
    </location>
</feature>
<dbReference type="Proteomes" id="UP000789901">
    <property type="component" value="Unassembled WGS sequence"/>
</dbReference>
<evidence type="ECO:0000313" key="3">
    <source>
        <dbReference type="Proteomes" id="UP000789901"/>
    </source>
</evidence>
<reference evidence="2 3" key="1">
    <citation type="submission" date="2021-06" db="EMBL/GenBank/DDBJ databases">
        <authorList>
            <person name="Kallberg Y."/>
            <person name="Tangrot J."/>
            <person name="Rosling A."/>
        </authorList>
    </citation>
    <scope>NUCLEOTIDE SEQUENCE [LARGE SCALE GENOMIC DNA]</scope>
    <source>
        <strain evidence="2 3">120-4 pot B 10/14</strain>
    </source>
</reference>
<comment type="caution">
    <text evidence="2">The sequence shown here is derived from an EMBL/GenBank/DDBJ whole genome shotgun (WGS) entry which is preliminary data.</text>
</comment>
<organism evidence="2 3">
    <name type="scientific">Gigaspora margarita</name>
    <dbReference type="NCBI Taxonomy" id="4874"/>
    <lineage>
        <taxon>Eukaryota</taxon>
        <taxon>Fungi</taxon>
        <taxon>Fungi incertae sedis</taxon>
        <taxon>Mucoromycota</taxon>
        <taxon>Glomeromycotina</taxon>
        <taxon>Glomeromycetes</taxon>
        <taxon>Diversisporales</taxon>
        <taxon>Gigasporaceae</taxon>
        <taxon>Gigaspora</taxon>
    </lineage>
</organism>
<dbReference type="EMBL" id="CAJVQB010005398">
    <property type="protein sequence ID" value="CAG8660742.1"/>
    <property type="molecule type" value="Genomic_DNA"/>
</dbReference>
<accession>A0ABN7UT00</accession>
<feature type="transmembrane region" description="Helical" evidence="1">
    <location>
        <begin position="22"/>
        <end position="43"/>
    </location>
</feature>
<evidence type="ECO:0000256" key="1">
    <source>
        <dbReference type="SAM" id="Phobius"/>
    </source>
</evidence>
<name>A0ABN7UT00_GIGMA</name>
<sequence length="64" mass="6861">ATAETGVTNIGNPEFLFNNTNIGIFNGIVIGTSVTVLIGLSILDFIMLNTVSMFVYSNTLANEY</sequence>